<proteinExistence type="predicted"/>
<keyword evidence="2" id="KW-0732">Signal</keyword>
<feature type="signal peptide" evidence="2">
    <location>
        <begin position="1"/>
        <end position="22"/>
    </location>
</feature>
<gene>
    <name evidence="3" type="ORF">QTG54_000863</name>
</gene>
<dbReference type="AlphaFoldDB" id="A0AAD8YNU8"/>
<keyword evidence="1" id="KW-1133">Transmembrane helix</keyword>
<evidence type="ECO:0000313" key="4">
    <source>
        <dbReference type="Proteomes" id="UP001224775"/>
    </source>
</evidence>
<dbReference type="EMBL" id="JATAAI010000001">
    <property type="protein sequence ID" value="KAK1748924.1"/>
    <property type="molecule type" value="Genomic_DNA"/>
</dbReference>
<feature type="chain" id="PRO_5041973732" evidence="2">
    <location>
        <begin position="23"/>
        <end position="532"/>
    </location>
</feature>
<dbReference type="PANTHER" id="PTHR35791:SF1">
    <property type="entry name" value="UPF0754 MEMBRANE PROTEIN YHEB"/>
    <property type="match status" value="1"/>
</dbReference>
<keyword evidence="4" id="KW-1185">Reference proteome</keyword>
<sequence length="532" mass="59120">MNECKRCARIIVLSSLFSTALSLQCGYPSTFVINQYATPSSIHSPQASSHLPLQTHRHTTRARCVRLSSAKGAENEDDVSKSKKKIGISKHIQSAVKKFKARPGTYLLIPIIAAFVGWFTNYLAVQMIFYPIEFRGIPIWRRDGEPLGLFGWQGIVPAKTYKMSETMVNMVTTQLLNVEEVFRRLDPDIVASTLGPEVPKLMESIGEELVPLSWTQKAGRALFFSLPGRTKAAMDSANHRFLHDFTVSMQDNIGTLLNIKNCVINQMMQDRALLGQLFRKCGQAELDFLTNSGLWFGFMLGIIQMIVALFWENPWALSIGGAIVGLATNWLALKWIFEPVNPTKIGPFILQGQFLRRQQEVAKEFSSFFANNVLTSEKLWDSILNDPSTKSSFGLLFTNHLKKFANVLSGGVGFLLPGGILTKASSSALEKLPNHLHVLHPYVDKALGLQFTLRTQMEKMTSAKFERVLHPIFEEDELTLIIAGGFLGFAAGLVQQGIETGAAAKWVSKCKLKIKKLVSRLFSSSTAATDQS</sequence>
<dbReference type="Proteomes" id="UP001224775">
    <property type="component" value="Unassembled WGS sequence"/>
</dbReference>
<feature type="transmembrane region" description="Helical" evidence="1">
    <location>
        <begin position="317"/>
        <end position="337"/>
    </location>
</feature>
<dbReference type="PANTHER" id="PTHR35791">
    <property type="entry name" value="UPF0754 MEMBRANE PROTEIN YHEB"/>
    <property type="match status" value="1"/>
</dbReference>
<protein>
    <submittedName>
        <fullName evidence="3">Membrane protein</fullName>
    </submittedName>
</protein>
<evidence type="ECO:0000313" key="3">
    <source>
        <dbReference type="EMBL" id="KAK1748924.1"/>
    </source>
</evidence>
<comment type="caution">
    <text evidence="3">The sequence shown here is derived from an EMBL/GenBank/DDBJ whole genome shotgun (WGS) entry which is preliminary data.</text>
</comment>
<feature type="transmembrane region" description="Helical" evidence="1">
    <location>
        <begin position="107"/>
        <end position="132"/>
    </location>
</feature>
<evidence type="ECO:0000256" key="1">
    <source>
        <dbReference type="SAM" id="Phobius"/>
    </source>
</evidence>
<organism evidence="3 4">
    <name type="scientific">Skeletonema marinoi</name>
    <dbReference type="NCBI Taxonomy" id="267567"/>
    <lineage>
        <taxon>Eukaryota</taxon>
        <taxon>Sar</taxon>
        <taxon>Stramenopiles</taxon>
        <taxon>Ochrophyta</taxon>
        <taxon>Bacillariophyta</taxon>
        <taxon>Coscinodiscophyceae</taxon>
        <taxon>Thalassiosirophycidae</taxon>
        <taxon>Thalassiosirales</taxon>
        <taxon>Skeletonemataceae</taxon>
        <taxon>Skeletonema</taxon>
        <taxon>Skeletonema marinoi-dohrnii complex</taxon>
    </lineage>
</organism>
<name>A0AAD8YNU8_9STRA</name>
<accession>A0AAD8YNU8</accession>
<keyword evidence="1" id="KW-0812">Transmembrane</keyword>
<evidence type="ECO:0000256" key="2">
    <source>
        <dbReference type="SAM" id="SignalP"/>
    </source>
</evidence>
<keyword evidence="1" id="KW-0472">Membrane</keyword>
<feature type="transmembrane region" description="Helical" evidence="1">
    <location>
        <begin position="288"/>
        <end position="311"/>
    </location>
</feature>
<reference evidence="3" key="1">
    <citation type="submission" date="2023-06" db="EMBL/GenBank/DDBJ databases">
        <title>Survivors Of The Sea: Transcriptome response of Skeletonema marinoi to long-term dormancy.</title>
        <authorList>
            <person name="Pinder M.I.M."/>
            <person name="Kourtchenko O."/>
            <person name="Robertson E.K."/>
            <person name="Larsson T."/>
            <person name="Maumus F."/>
            <person name="Osuna-Cruz C.M."/>
            <person name="Vancaester E."/>
            <person name="Stenow R."/>
            <person name="Vandepoele K."/>
            <person name="Ploug H."/>
            <person name="Bruchert V."/>
            <person name="Godhe A."/>
            <person name="Topel M."/>
        </authorList>
    </citation>
    <scope>NUCLEOTIDE SEQUENCE</scope>
    <source>
        <strain evidence="3">R05AC</strain>
    </source>
</reference>